<evidence type="ECO:0000256" key="2">
    <source>
        <dbReference type="ARBA" id="ARBA00022692"/>
    </source>
</evidence>
<feature type="transmembrane region" description="Helical" evidence="6">
    <location>
        <begin position="287"/>
        <end position="309"/>
    </location>
</feature>
<dbReference type="Proteomes" id="UP000267821">
    <property type="component" value="Unassembled WGS sequence"/>
</dbReference>
<feature type="region of interest" description="Disordered" evidence="5">
    <location>
        <begin position="683"/>
        <end position="717"/>
    </location>
</feature>
<evidence type="ECO:0000259" key="7">
    <source>
        <dbReference type="PROSITE" id="PS50801"/>
    </source>
</evidence>
<organism evidence="8 9">
    <name type="scientific">Terfezia boudieri ATCC MYA-4762</name>
    <dbReference type="NCBI Taxonomy" id="1051890"/>
    <lineage>
        <taxon>Eukaryota</taxon>
        <taxon>Fungi</taxon>
        <taxon>Dikarya</taxon>
        <taxon>Ascomycota</taxon>
        <taxon>Pezizomycotina</taxon>
        <taxon>Pezizomycetes</taxon>
        <taxon>Pezizales</taxon>
        <taxon>Pezizaceae</taxon>
        <taxon>Terfezia</taxon>
    </lineage>
</organism>
<protein>
    <submittedName>
        <fullName evidence="8">Sulfate permease</fullName>
    </submittedName>
</protein>
<feature type="transmembrane region" description="Helical" evidence="6">
    <location>
        <begin position="117"/>
        <end position="141"/>
    </location>
</feature>
<dbReference type="InterPro" id="IPR001902">
    <property type="entry name" value="SLC26A/SulP_fam"/>
</dbReference>
<dbReference type="AlphaFoldDB" id="A0A3N4LUU3"/>
<keyword evidence="4 6" id="KW-0472">Membrane</keyword>
<keyword evidence="3 6" id="KW-1133">Transmembrane helix</keyword>
<keyword evidence="2 6" id="KW-0812">Transmembrane</keyword>
<feature type="transmembrane region" description="Helical" evidence="6">
    <location>
        <begin position="93"/>
        <end position="110"/>
    </location>
</feature>
<dbReference type="GO" id="GO:0055085">
    <property type="term" value="P:transmembrane transport"/>
    <property type="evidence" value="ECO:0007669"/>
    <property type="project" value="InterPro"/>
</dbReference>
<evidence type="ECO:0000256" key="6">
    <source>
        <dbReference type="SAM" id="Phobius"/>
    </source>
</evidence>
<name>A0A3N4LUU3_9PEZI</name>
<feature type="compositionally biased region" description="Polar residues" evidence="5">
    <location>
        <begin position="591"/>
        <end position="602"/>
    </location>
</feature>
<feature type="region of interest" description="Disordered" evidence="5">
    <location>
        <begin position="814"/>
        <end position="837"/>
    </location>
</feature>
<dbReference type="PROSITE" id="PS50801">
    <property type="entry name" value="STAS"/>
    <property type="match status" value="1"/>
</dbReference>
<evidence type="ECO:0000256" key="3">
    <source>
        <dbReference type="ARBA" id="ARBA00022989"/>
    </source>
</evidence>
<dbReference type="OrthoDB" id="288203at2759"/>
<dbReference type="Pfam" id="PF01740">
    <property type="entry name" value="STAS"/>
    <property type="match status" value="1"/>
</dbReference>
<gene>
    <name evidence="8" type="ORF">L211DRAFT_846858</name>
</gene>
<dbReference type="PANTHER" id="PTHR11814">
    <property type="entry name" value="SULFATE TRANSPORTER"/>
    <property type="match status" value="1"/>
</dbReference>
<feature type="transmembrane region" description="Helical" evidence="6">
    <location>
        <begin position="416"/>
        <end position="435"/>
    </location>
</feature>
<feature type="transmembrane region" description="Helical" evidence="6">
    <location>
        <begin position="178"/>
        <end position="198"/>
    </location>
</feature>
<dbReference type="CDD" id="cd07042">
    <property type="entry name" value="STAS_SulP_like_sulfate_transporter"/>
    <property type="match status" value="1"/>
</dbReference>
<dbReference type="InterPro" id="IPR002645">
    <property type="entry name" value="STAS_dom"/>
</dbReference>
<sequence length="888" mass="97047">MSSSPTTPAERRKSKTSKLGYGIAKALQIDLQASRSPHPKDGNRTLDIRDTYVEEDPTVEEWMREHKPTAKGTWNFVLGLFPFINWMGRYNRIWFVGDVIAGVTVGTVVVPQSMAYAGLALLPPEFGLYSSFVGVLFYWFFATSKDITIGPVAVMSTLVGNIVVKAQAENPNIKAEDIGGALALVSGCIVFGIGLLRLGFIVDYIPLPAIAAFMTGSALNIAVGQIPGMMGIKGFSTRESTYKVLINTLKHLGRTKLDAAMGLSALVLLYFVRWACTSWGLRRYPKWSKSLFFASTLRTAFVMLFYTMISWSVNMNRRDDPAFKILGKIPRGFKHMGVPKVSPEIIGTFASELPATVIVLLIEHIAISKSFGRLNNYTINPSQELIAIGFTNIFGPFFGAYPATGSFSRTAIKSKAGVRTPFAGVITAAIVFLAIYALTAVFFYIPQAALSAVIIHAVGDLITPPSTVYKFWMINPVEVIIFLAGVIVTVFKDIETGIYVTVAATGAMLLFRISKAKGQFLGTVKIHSIVGRPSQSELPSPQLRPLTMPVPNIPYLPSISGNTDSFPSGAATPDIVNKAALTFVEQETVPGQVSLKESSGTAPVSKPSPPSCNDNLPRNVFLPIDYRDGTNPTISIVSPYPGVFIYRFSEGLVYSNAAHYTDHLVSRLQEWTQPGEIMQQLNKAQGAGNRPWNDPGPRKGKQRASLDSVEGQGEHDDSRPTLKAIIFDFSGVNNVDITSVQNLIDVRNQLDRYADPEKVEWHFAAVRSRWTKRALASAGFGVAREDDNGGRRWQPVFSVAEIGDAAVENEKKWGLSGVERDEERGERESDGKGGFGVVEVEARRSGSSDEGAGLVRRVKVVPVSSVQRPFFHPDIEGALRSAIYNMEH</sequence>
<dbReference type="NCBIfam" id="TIGR00815">
    <property type="entry name" value="sulP"/>
    <property type="match status" value="1"/>
</dbReference>
<dbReference type="EMBL" id="ML121533">
    <property type="protein sequence ID" value="RPB26684.1"/>
    <property type="molecule type" value="Genomic_DNA"/>
</dbReference>
<proteinExistence type="predicted"/>
<dbReference type="STRING" id="1051890.A0A3N4LUU3"/>
<dbReference type="InterPro" id="IPR036513">
    <property type="entry name" value="STAS_dom_sf"/>
</dbReference>
<evidence type="ECO:0000256" key="5">
    <source>
        <dbReference type="SAM" id="MobiDB-lite"/>
    </source>
</evidence>
<evidence type="ECO:0000313" key="9">
    <source>
        <dbReference type="Proteomes" id="UP000267821"/>
    </source>
</evidence>
<feature type="transmembrane region" description="Helical" evidence="6">
    <location>
        <begin position="259"/>
        <end position="281"/>
    </location>
</feature>
<feature type="transmembrane region" description="Helical" evidence="6">
    <location>
        <begin position="471"/>
        <end position="491"/>
    </location>
</feature>
<dbReference type="SUPFAM" id="SSF52091">
    <property type="entry name" value="SpoIIaa-like"/>
    <property type="match status" value="1"/>
</dbReference>
<feature type="region of interest" description="Disordered" evidence="5">
    <location>
        <begin position="591"/>
        <end position="617"/>
    </location>
</feature>
<feature type="transmembrane region" description="Helical" evidence="6">
    <location>
        <begin position="497"/>
        <end position="513"/>
    </location>
</feature>
<evidence type="ECO:0000256" key="1">
    <source>
        <dbReference type="ARBA" id="ARBA00004141"/>
    </source>
</evidence>
<comment type="subcellular location">
    <subcellularLocation>
        <location evidence="1">Membrane</location>
        <topology evidence="1">Multi-pass membrane protein</topology>
    </subcellularLocation>
</comment>
<feature type="transmembrane region" description="Helical" evidence="6">
    <location>
        <begin position="385"/>
        <end position="404"/>
    </location>
</feature>
<feature type="compositionally biased region" description="Basic and acidic residues" evidence="5">
    <location>
        <begin position="814"/>
        <end position="831"/>
    </location>
</feature>
<feature type="transmembrane region" description="Helical" evidence="6">
    <location>
        <begin position="345"/>
        <end position="365"/>
    </location>
</feature>
<dbReference type="FunFam" id="3.30.750.24:FF:000024">
    <property type="entry name" value="Sulfate permease 2"/>
    <property type="match status" value="1"/>
</dbReference>
<dbReference type="Gene3D" id="3.30.750.24">
    <property type="entry name" value="STAS domain"/>
    <property type="match status" value="1"/>
</dbReference>
<reference evidence="8 9" key="1">
    <citation type="journal article" date="2018" name="Nat. Ecol. Evol.">
        <title>Pezizomycetes genomes reveal the molecular basis of ectomycorrhizal truffle lifestyle.</title>
        <authorList>
            <person name="Murat C."/>
            <person name="Payen T."/>
            <person name="Noel B."/>
            <person name="Kuo A."/>
            <person name="Morin E."/>
            <person name="Chen J."/>
            <person name="Kohler A."/>
            <person name="Krizsan K."/>
            <person name="Balestrini R."/>
            <person name="Da Silva C."/>
            <person name="Montanini B."/>
            <person name="Hainaut M."/>
            <person name="Levati E."/>
            <person name="Barry K.W."/>
            <person name="Belfiori B."/>
            <person name="Cichocki N."/>
            <person name="Clum A."/>
            <person name="Dockter R.B."/>
            <person name="Fauchery L."/>
            <person name="Guy J."/>
            <person name="Iotti M."/>
            <person name="Le Tacon F."/>
            <person name="Lindquist E.A."/>
            <person name="Lipzen A."/>
            <person name="Malagnac F."/>
            <person name="Mello A."/>
            <person name="Molinier V."/>
            <person name="Miyauchi S."/>
            <person name="Poulain J."/>
            <person name="Riccioni C."/>
            <person name="Rubini A."/>
            <person name="Sitrit Y."/>
            <person name="Splivallo R."/>
            <person name="Traeger S."/>
            <person name="Wang M."/>
            <person name="Zifcakova L."/>
            <person name="Wipf D."/>
            <person name="Zambonelli A."/>
            <person name="Paolocci F."/>
            <person name="Nowrousian M."/>
            <person name="Ottonello S."/>
            <person name="Baldrian P."/>
            <person name="Spatafora J.W."/>
            <person name="Henrissat B."/>
            <person name="Nagy L.G."/>
            <person name="Aury J.M."/>
            <person name="Wincker P."/>
            <person name="Grigoriev I.V."/>
            <person name="Bonfante P."/>
            <person name="Martin F.M."/>
        </authorList>
    </citation>
    <scope>NUCLEOTIDE SEQUENCE [LARGE SCALE GENOMIC DNA]</scope>
    <source>
        <strain evidence="8 9">ATCC MYA-4762</strain>
    </source>
</reference>
<dbReference type="Pfam" id="PF00916">
    <property type="entry name" value="Sulfate_transp"/>
    <property type="match status" value="1"/>
</dbReference>
<dbReference type="InParanoid" id="A0A3N4LUU3"/>
<accession>A0A3N4LUU3</accession>
<dbReference type="GO" id="GO:0016020">
    <property type="term" value="C:membrane"/>
    <property type="evidence" value="ECO:0007669"/>
    <property type="project" value="UniProtKB-SubCell"/>
</dbReference>
<feature type="domain" description="STAS" evidence="7">
    <location>
        <begin position="633"/>
        <end position="780"/>
    </location>
</feature>
<evidence type="ECO:0000256" key="4">
    <source>
        <dbReference type="ARBA" id="ARBA00023136"/>
    </source>
</evidence>
<dbReference type="InterPro" id="IPR011547">
    <property type="entry name" value="SLC26A/SulP_dom"/>
</dbReference>
<keyword evidence="9" id="KW-1185">Reference proteome</keyword>
<evidence type="ECO:0000313" key="8">
    <source>
        <dbReference type="EMBL" id="RPB26684.1"/>
    </source>
</evidence>
<feature type="transmembrane region" description="Helical" evidence="6">
    <location>
        <begin position="204"/>
        <end position="223"/>
    </location>
</feature>